<keyword evidence="2" id="KW-1185">Reference proteome</keyword>
<protein>
    <submittedName>
        <fullName evidence="1">Uncharacterized protein</fullName>
    </submittedName>
</protein>
<dbReference type="Proteomes" id="UP001235030">
    <property type="component" value="Chromosome"/>
</dbReference>
<accession>A0ABY9Q1X3</accession>
<evidence type="ECO:0000313" key="1">
    <source>
        <dbReference type="EMBL" id="WMT81270.1"/>
    </source>
</evidence>
<proteinExistence type="predicted"/>
<dbReference type="EMBL" id="CP101637">
    <property type="protein sequence ID" value="WMT81270.1"/>
    <property type="molecule type" value="Genomic_DNA"/>
</dbReference>
<reference evidence="1 2" key="1">
    <citation type="submission" date="2022-07" db="EMBL/GenBank/DDBJ databases">
        <title>Genome sequence of Terrisporobacter mayombei DSM6539.</title>
        <authorList>
            <person name="Boeer T."/>
            <person name="Bengelsdorf F.R."/>
            <person name="Daniel R."/>
            <person name="Poehlein A."/>
        </authorList>
    </citation>
    <scope>NUCLEOTIDE SEQUENCE [LARGE SCALE GENOMIC DNA]</scope>
    <source>
        <strain evidence="1 2">DSM 6539</strain>
    </source>
</reference>
<organism evidence="1 2">
    <name type="scientific">Terrisporobacter mayombei</name>
    <dbReference type="NCBI Taxonomy" id="1541"/>
    <lineage>
        <taxon>Bacteria</taxon>
        <taxon>Bacillati</taxon>
        <taxon>Bacillota</taxon>
        <taxon>Clostridia</taxon>
        <taxon>Peptostreptococcales</taxon>
        <taxon>Peptostreptococcaceae</taxon>
        <taxon>Terrisporobacter</taxon>
    </lineage>
</organism>
<gene>
    <name evidence="1" type="ORF">TEMA_16080</name>
</gene>
<name>A0ABY9Q1X3_9FIRM</name>
<evidence type="ECO:0000313" key="2">
    <source>
        <dbReference type="Proteomes" id="UP001235030"/>
    </source>
</evidence>
<sequence>MRLENSIEVVGKVCSNEKAPGKIEVLAEDITTLGNTYYDRLPFEINSFKNKAALETQIDHRAISIRRPEI</sequence>